<evidence type="ECO:0000313" key="2">
    <source>
        <dbReference type="Proteomes" id="UP000007392"/>
    </source>
</evidence>
<evidence type="ECO:0000313" key="1">
    <source>
        <dbReference type="EMBL" id="AFH60626.1"/>
    </source>
</evidence>
<organism evidence="1 2">
    <name type="scientific">Paenibacillus mucilaginosus K02</name>
    <dbReference type="NCBI Taxonomy" id="997761"/>
    <lineage>
        <taxon>Bacteria</taxon>
        <taxon>Bacillati</taxon>
        <taxon>Bacillota</taxon>
        <taxon>Bacilli</taxon>
        <taxon>Bacillales</taxon>
        <taxon>Paenibacillaceae</taxon>
        <taxon>Paenibacillus</taxon>
    </lineage>
</organism>
<sequence length="119" mass="14011">MNAIIAHQDEIARKVFTAYFKKLSIKSCNEARDHMETITIIQKNEIDLLVIPINWLFNDTILISWLGYNKVYKKTKIIAVTTDFSLDHEEWCEEHGIYYIMLPLTFSIFKVLVVSNDQR</sequence>
<dbReference type="EMBL" id="CP003422">
    <property type="protein sequence ID" value="AFH60626.1"/>
    <property type="molecule type" value="Genomic_DNA"/>
</dbReference>
<protein>
    <recommendedName>
        <fullName evidence="3">Response regulatory domain-containing protein</fullName>
    </recommendedName>
</protein>
<accession>I0BE29</accession>
<dbReference type="RefSeq" id="WP_014649902.1">
    <property type="nucleotide sequence ID" value="NC_017672.3"/>
</dbReference>
<evidence type="ECO:0008006" key="3">
    <source>
        <dbReference type="Google" id="ProtNLM"/>
    </source>
</evidence>
<reference evidence="1 2" key="1">
    <citation type="submission" date="2013-06" db="EMBL/GenBank/DDBJ databases">
        <title>Complete genome sequence of Paenibacillus mucilaginosus K02.</title>
        <authorList>
            <person name="Xiao B."/>
            <person name="Sun L."/>
            <person name="Xiao L."/>
            <person name="Lian B."/>
        </authorList>
    </citation>
    <scope>NUCLEOTIDE SEQUENCE [LARGE SCALE GENOMIC DNA]</scope>
    <source>
        <strain evidence="1 2">K02</strain>
    </source>
</reference>
<dbReference type="Proteomes" id="UP000007392">
    <property type="component" value="Chromosome"/>
</dbReference>
<dbReference type="AlphaFoldDB" id="I0BE29"/>
<gene>
    <name evidence="1" type="ORF">B2K_07810</name>
</gene>
<dbReference type="HOGENOM" id="CLU_2059055_0_0_9"/>
<dbReference type="SUPFAM" id="SSF52172">
    <property type="entry name" value="CheY-like"/>
    <property type="match status" value="1"/>
</dbReference>
<dbReference type="InterPro" id="IPR011006">
    <property type="entry name" value="CheY-like_superfamily"/>
</dbReference>
<dbReference type="KEGG" id="pmw:B2K_07810"/>
<proteinExistence type="predicted"/>
<name>I0BE29_9BACL</name>